<dbReference type="InterPro" id="IPR027417">
    <property type="entry name" value="P-loop_NTPase"/>
</dbReference>
<dbReference type="Pfam" id="PF00685">
    <property type="entry name" value="Sulfotransfer_1"/>
    <property type="match status" value="1"/>
</dbReference>
<sequence length="106" mass="12186">MKADLPDVVRRVAKFLGRAVSETEVGRLAEHCSFNSMSKNKAVNNENLMAATNESNRSDSGNLKFMRKGKVGDWKKHLTEKQQKAFKEWTDKNLNGTDFPYYHNDY</sequence>
<evidence type="ECO:0000259" key="3">
    <source>
        <dbReference type="Pfam" id="PF00685"/>
    </source>
</evidence>
<evidence type="ECO:0000313" key="5">
    <source>
        <dbReference type="Proteomes" id="UP001292094"/>
    </source>
</evidence>
<evidence type="ECO:0000256" key="2">
    <source>
        <dbReference type="ARBA" id="ARBA00022679"/>
    </source>
</evidence>
<reference evidence="4" key="1">
    <citation type="submission" date="2023-11" db="EMBL/GenBank/DDBJ databases">
        <title>Genome assemblies of two species of porcelain crab, Petrolisthes cinctipes and Petrolisthes manimaculis (Anomura: Porcellanidae).</title>
        <authorList>
            <person name="Angst P."/>
        </authorList>
    </citation>
    <scope>NUCLEOTIDE SEQUENCE</scope>
    <source>
        <strain evidence="4">PB745_02</strain>
        <tissue evidence="4">Gill</tissue>
    </source>
</reference>
<name>A0AAE1Q2X2_9EUCA</name>
<dbReference type="Proteomes" id="UP001292094">
    <property type="component" value="Unassembled WGS sequence"/>
</dbReference>
<dbReference type="AlphaFoldDB" id="A0AAE1Q2X2"/>
<evidence type="ECO:0000313" key="4">
    <source>
        <dbReference type="EMBL" id="KAK4317457.1"/>
    </source>
</evidence>
<organism evidence="4 5">
    <name type="scientific">Petrolisthes manimaculis</name>
    <dbReference type="NCBI Taxonomy" id="1843537"/>
    <lineage>
        <taxon>Eukaryota</taxon>
        <taxon>Metazoa</taxon>
        <taxon>Ecdysozoa</taxon>
        <taxon>Arthropoda</taxon>
        <taxon>Crustacea</taxon>
        <taxon>Multicrustacea</taxon>
        <taxon>Malacostraca</taxon>
        <taxon>Eumalacostraca</taxon>
        <taxon>Eucarida</taxon>
        <taxon>Decapoda</taxon>
        <taxon>Pleocyemata</taxon>
        <taxon>Anomura</taxon>
        <taxon>Galatheoidea</taxon>
        <taxon>Porcellanidae</taxon>
        <taxon>Petrolisthes</taxon>
    </lineage>
</organism>
<evidence type="ECO:0000256" key="1">
    <source>
        <dbReference type="ARBA" id="ARBA00005771"/>
    </source>
</evidence>
<dbReference type="Gene3D" id="3.40.50.300">
    <property type="entry name" value="P-loop containing nucleotide triphosphate hydrolases"/>
    <property type="match status" value="1"/>
</dbReference>
<gene>
    <name evidence="4" type="ORF">Pmani_011460</name>
</gene>
<accession>A0AAE1Q2X2</accession>
<keyword evidence="2" id="KW-0808">Transferase</keyword>
<dbReference type="PANTHER" id="PTHR11783">
    <property type="entry name" value="SULFOTRANSFERASE SULT"/>
    <property type="match status" value="1"/>
</dbReference>
<proteinExistence type="inferred from homology"/>
<dbReference type="InterPro" id="IPR000863">
    <property type="entry name" value="Sulfotransferase_dom"/>
</dbReference>
<dbReference type="EMBL" id="JAWZYT010000919">
    <property type="protein sequence ID" value="KAK4317457.1"/>
    <property type="molecule type" value="Genomic_DNA"/>
</dbReference>
<dbReference type="SUPFAM" id="SSF52540">
    <property type="entry name" value="P-loop containing nucleoside triphosphate hydrolases"/>
    <property type="match status" value="1"/>
</dbReference>
<dbReference type="GO" id="GO:0008146">
    <property type="term" value="F:sulfotransferase activity"/>
    <property type="evidence" value="ECO:0007669"/>
    <property type="project" value="InterPro"/>
</dbReference>
<comment type="similarity">
    <text evidence="1">Belongs to the sulfotransferase 1 family.</text>
</comment>
<feature type="domain" description="Sulfotransferase" evidence="3">
    <location>
        <begin position="1"/>
        <end position="97"/>
    </location>
</feature>
<comment type="caution">
    <text evidence="4">The sequence shown here is derived from an EMBL/GenBank/DDBJ whole genome shotgun (WGS) entry which is preliminary data.</text>
</comment>
<protein>
    <recommendedName>
        <fullName evidence="3">Sulfotransferase domain-containing protein</fullName>
    </recommendedName>
</protein>
<keyword evidence="5" id="KW-1185">Reference proteome</keyword>